<organism evidence="2 3">
    <name type="scientific">Bradyrhizobium amphicarpaeae</name>
    <dbReference type="NCBI Taxonomy" id="1404768"/>
    <lineage>
        <taxon>Bacteria</taxon>
        <taxon>Pseudomonadati</taxon>
        <taxon>Pseudomonadota</taxon>
        <taxon>Alphaproteobacteria</taxon>
        <taxon>Hyphomicrobiales</taxon>
        <taxon>Nitrobacteraceae</taxon>
        <taxon>Bradyrhizobium</taxon>
    </lineage>
</organism>
<keyword evidence="3" id="KW-1185">Reference proteome</keyword>
<evidence type="ECO:0000256" key="1">
    <source>
        <dbReference type="SAM" id="SignalP"/>
    </source>
</evidence>
<keyword evidence="1" id="KW-0732">Signal</keyword>
<proteinExistence type="predicted"/>
<evidence type="ECO:0008006" key="4">
    <source>
        <dbReference type="Google" id="ProtNLM"/>
    </source>
</evidence>
<reference evidence="2 3" key="2">
    <citation type="journal article" date="2019" name="Int. J. Syst. Evol. Microbiol.">
        <title>Description and complete genome sequence of Bradyrhizobium amphicarpaeae sp. nov., harbouring photosystem and nitrogen-fixation genes.</title>
        <authorList>
            <person name="Bromfield E.S.P."/>
            <person name="Cloutier S."/>
            <person name="Nguyen H.D.T."/>
        </authorList>
    </citation>
    <scope>NUCLEOTIDE SEQUENCE [LARGE SCALE GENOMIC DNA]</scope>
    <source>
        <strain evidence="2 3">39S1MB</strain>
    </source>
</reference>
<reference evidence="2 3" key="1">
    <citation type="journal article" date="2017" name="Syst. Appl. Microbiol.">
        <title>Soybeans inoculated with root zone soils of Canadian native legumes harbour diverse and novel Bradyrhizobium spp. that possess agricultural potential.</title>
        <authorList>
            <person name="Bromfield E.S.P."/>
            <person name="Cloutier S."/>
            <person name="Tambong J.T."/>
            <person name="Tran Thi T.V."/>
        </authorList>
    </citation>
    <scope>NUCLEOTIDE SEQUENCE [LARGE SCALE GENOMIC DNA]</scope>
    <source>
        <strain evidence="2 3">39S1MB</strain>
    </source>
</reference>
<dbReference type="KEGG" id="brq:CIT40_03675"/>
<feature type="chain" id="PRO_5015916898" description="SH3 domain-containing protein" evidence="1">
    <location>
        <begin position="18"/>
        <end position="218"/>
    </location>
</feature>
<dbReference type="EMBL" id="CP029426">
    <property type="protein sequence ID" value="AWL99203.1"/>
    <property type="molecule type" value="Genomic_DNA"/>
</dbReference>
<name>A0A2U8PN90_9BRAD</name>
<dbReference type="Proteomes" id="UP000215884">
    <property type="component" value="Chromosome"/>
</dbReference>
<evidence type="ECO:0000313" key="3">
    <source>
        <dbReference type="Proteomes" id="UP000215884"/>
    </source>
</evidence>
<sequence length="218" mass="23060">MLAAVLVLMLSAGFAGAQTRTYSCPKGNAITLTVIAPNAIKAGPIEGGTMRLKQEAGNALRFSEGDYAVQISPDQNQITVEIPDWGSAKCSFRPDVAMQGGRSGLGNADPCGPGFHQAPQTDRCVPNDAHPGRRPIANQPALPMAGMSLGGIMRTEPSMSAPKLASLTEKSGITLLERAGSMDGYDWFKIEFHGRIGYQWGGIMCSAEAISGIYQKCE</sequence>
<gene>
    <name evidence="2" type="ORF">CIT40_03675</name>
</gene>
<accession>A0A2U8PN90</accession>
<feature type="signal peptide" evidence="1">
    <location>
        <begin position="1"/>
        <end position="17"/>
    </location>
</feature>
<evidence type="ECO:0000313" key="2">
    <source>
        <dbReference type="EMBL" id="AWL99203.1"/>
    </source>
</evidence>
<protein>
    <recommendedName>
        <fullName evidence="4">SH3 domain-containing protein</fullName>
    </recommendedName>
</protein>
<dbReference type="AlphaFoldDB" id="A0A2U8PN90"/>